<gene>
    <name evidence="1" type="ORF">METZ01_LOCUS11576</name>
</gene>
<dbReference type="EMBL" id="UINC01000637">
    <property type="protein sequence ID" value="SUZ58722.1"/>
    <property type="molecule type" value="Genomic_DNA"/>
</dbReference>
<evidence type="ECO:0000313" key="1">
    <source>
        <dbReference type="EMBL" id="SUZ58722.1"/>
    </source>
</evidence>
<dbReference type="PANTHER" id="PTHR36454">
    <property type="entry name" value="LMO2823 PROTEIN"/>
    <property type="match status" value="1"/>
</dbReference>
<sequence length="418" mass="47569">MEDKEKILGKGFKALRPKSKYSDDVIAPPYDVLNSEEARDLAKGKPYSFLHISKPEIDLPEDIQADDPRVYEKGLENLNKMINEHILIRDDKETLFIYKITTTNHDQTGIAFVASIDAYEGNLIKKHEHTKPVKELDRINNMKALNAQTGPVLLTYLDNIQLDKIINKYTIENQPIYDVNTREKINHRIWQITDINEINKATNALNKLESLYIADGHHRSAAASQVRKSRMNDNSEHDGSENYNHFLAVAFPKSEMKILDYNRLIKHTNGKSTNELIKMIEDHFKCTPSDKPVKPIADKSFGMFTDGQWFNLELISEFNTNSPVDSLDISILHDFILDPILGIEDERVDTNIDFVGGARGLKELERRVNSNEMAIAFSLYPTPIDALISVADAGLIMPPKSTWFEPKLLDGLLSHIID</sequence>
<name>A0A381NVT1_9ZZZZ</name>
<dbReference type="PANTHER" id="PTHR36454:SF1">
    <property type="entry name" value="DUF1015 DOMAIN-CONTAINING PROTEIN"/>
    <property type="match status" value="1"/>
</dbReference>
<dbReference type="PIRSF" id="PIRSF033563">
    <property type="entry name" value="UCP033563"/>
    <property type="match status" value="1"/>
</dbReference>
<dbReference type="AlphaFoldDB" id="A0A381NVT1"/>
<reference evidence="1" key="1">
    <citation type="submission" date="2018-05" db="EMBL/GenBank/DDBJ databases">
        <authorList>
            <person name="Lanie J.A."/>
            <person name="Ng W.-L."/>
            <person name="Kazmierczak K.M."/>
            <person name="Andrzejewski T.M."/>
            <person name="Davidsen T.M."/>
            <person name="Wayne K.J."/>
            <person name="Tettelin H."/>
            <person name="Glass J.I."/>
            <person name="Rusch D."/>
            <person name="Podicherti R."/>
            <person name="Tsui H.-C.T."/>
            <person name="Winkler M.E."/>
        </authorList>
    </citation>
    <scope>NUCLEOTIDE SEQUENCE</scope>
</reference>
<protein>
    <recommendedName>
        <fullName evidence="2">DUF1015 domain-containing protein</fullName>
    </recommendedName>
</protein>
<accession>A0A381NVT1</accession>
<dbReference type="InterPro" id="IPR008323">
    <property type="entry name" value="UCP033563"/>
</dbReference>
<organism evidence="1">
    <name type="scientific">marine metagenome</name>
    <dbReference type="NCBI Taxonomy" id="408172"/>
    <lineage>
        <taxon>unclassified sequences</taxon>
        <taxon>metagenomes</taxon>
        <taxon>ecological metagenomes</taxon>
    </lineage>
</organism>
<evidence type="ECO:0008006" key="2">
    <source>
        <dbReference type="Google" id="ProtNLM"/>
    </source>
</evidence>
<dbReference type="Pfam" id="PF06245">
    <property type="entry name" value="DUF1015"/>
    <property type="match status" value="1"/>
</dbReference>
<proteinExistence type="predicted"/>